<evidence type="ECO:0000313" key="5">
    <source>
        <dbReference type="Proteomes" id="UP001064489"/>
    </source>
</evidence>
<reference evidence="4" key="1">
    <citation type="journal article" date="2022" name="Plant J.">
        <title>Strategies of tolerance reflected in two North American maple genomes.</title>
        <authorList>
            <person name="McEvoy S.L."/>
            <person name="Sezen U.U."/>
            <person name="Trouern-Trend A."/>
            <person name="McMahon S.M."/>
            <person name="Schaberg P.G."/>
            <person name="Yang J."/>
            <person name="Wegrzyn J.L."/>
            <person name="Swenson N.G."/>
        </authorList>
    </citation>
    <scope>NUCLEOTIDE SEQUENCE</scope>
    <source>
        <strain evidence="4">91603</strain>
    </source>
</reference>
<dbReference type="AlphaFoldDB" id="A0AAD5IFM0"/>
<organism evidence="4 5">
    <name type="scientific">Acer negundo</name>
    <name type="common">Box elder</name>
    <dbReference type="NCBI Taxonomy" id="4023"/>
    <lineage>
        <taxon>Eukaryota</taxon>
        <taxon>Viridiplantae</taxon>
        <taxon>Streptophyta</taxon>
        <taxon>Embryophyta</taxon>
        <taxon>Tracheophyta</taxon>
        <taxon>Spermatophyta</taxon>
        <taxon>Magnoliopsida</taxon>
        <taxon>eudicotyledons</taxon>
        <taxon>Gunneridae</taxon>
        <taxon>Pentapetalae</taxon>
        <taxon>rosids</taxon>
        <taxon>malvids</taxon>
        <taxon>Sapindales</taxon>
        <taxon>Sapindaceae</taxon>
        <taxon>Hippocastanoideae</taxon>
        <taxon>Acereae</taxon>
        <taxon>Acer</taxon>
    </lineage>
</organism>
<sequence>MRGHVKESAGTGNFIANSTYGRNCDLILSSLASKITGGFYNATIGQDRDKVYALALCREDSFKEDFFNCVNFTSQEIMIKCPNQKESFMWGNLPDQPPCMVHYSNRSFFGILEVDPLMILTNTEDICIVQCTPDLSHSDCDVCLRRCVTAYKSYCLGKQEGVVQGPNCGSRWDLYNFYKDTPDAPLTSPPSTSTTTKGMFTLALV</sequence>
<dbReference type="PANTHER" id="PTHR32099:SF92">
    <property type="entry name" value="CYSTEINE-RICH RECEPTOR-LIKE PROTEIN KINASE 11"/>
    <property type="match status" value="1"/>
</dbReference>
<dbReference type="Proteomes" id="UP001064489">
    <property type="component" value="Chromosome 2"/>
</dbReference>
<dbReference type="InterPro" id="IPR002902">
    <property type="entry name" value="GNK2"/>
</dbReference>
<reference evidence="4" key="2">
    <citation type="submission" date="2023-02" db="EMBL/GenBank/DDBJ databases">
        <authorList>
            <person name="Swenson N.G."/>
            <person name="Wegrzyn J.L."/>
            <person name="Mcevoy S.L."/>
        </authorList>
    </citation>
    <scope>NUCLEOTIDE SEQUENCE</scope>
    <source>
        <strain evidence="4">91603</strain>
        <tissue evidence="4">Leaf</tissue>
    </source>
</reference>
<dbReference type="EMBL" id="JAJSOW010000106">
    <property type="protein sequence ID" value="KAI9161356.1"/>
    <property type="molecule type" value="Genomic_DNA"/>
</dbReference>
<keyword evidence="2" id="KW-0677">Repeat</keyword>
<evidence type="ECO:0000256" key="1">
    <source>
        <dbReference type="ARBA" id="ARBA00022729"/>
    </source>
</evidence>
<feature type="domain" description="Gnk2-homologous" evidence="3">
    <location>
        <begin position="2"/>
        <end position="108"/>
    </location>
</feature>
<dbReference type="PANTHER" id="PTHR32099">
    <property type="entry name" value="CYSTEINE-RICH REPEAT SECRETORY PROTEIN"/>
    <property type="match status" value="1"/>
</dbReference>
<name>A0AAD5IFM0_ACENE</name>
<keyword evidence="5" id="KW-1185">Reference proteome</keyword>
<gene>
    <name evidence="4" type="ORF">LWI28_016659</name>
</gene>
<evidence type="ECO:0000313" key="4">
    <source>
        <dbReference type="EMBL" id="KAI9161356.1"/>
    </source>
</evidence>
<dbReference type="CDD" id="cd23509">
    <property type="entry name" value="Gnk2-like"/>
    <property type="match status" value="1"/>
</dbReference>
<dbReference type="Gene3D" id="3.30.430.20">
    <property type="entry name" value="Gnk2 domain, C-X8-C-X2-C motif"/>
    <property type="match status" value="2"/>
</dbReference>
<evidence type="ECO:0000259" key="3">
    <source>
        <dbReference type="PROSITE" id="PS51473"/>
    </source>
</evidence>
<comment type="caution">
    <text evidence="4">The sequence shown here is derived from an EMBL/GenBank/DDBJ whole genome shotgun (WGS) entry which is preliminary data.</text>
</comment>
<accession>A0AAD5IFM0</accession>
<dbReference type="InterPro" id="IPR038408">
    <property type="entry name" value="GNK2_sf"/>
</dbReference>
<protein>
    <recommendedName>
        <fullName evidence="3">Gnk2-homologous domain-containing protein</fullName>
    </recommendedName>
</protein>
<dbReference type="PROSITE" id="PS51473">
    <property type="entry name" value="GNK2"/>
    <property type="match status" value="1"/>
</dbReference>
<dbReference type="Pfam" id="PF01657">
    <property type="entry name" value="Stress-antifung"/>
    <property type="match status" value="1"/>
</dbReference>
<proteinExistence type="predicted"/>
<keyword evidence="1" id="KW-0732">Signal</keyword>
<evidence type="ECO:0000256" key="2">
    <source>
        <dbReference type="ARBA" id="ARBA00022737"/>
    </source>
</evidence>